<dbReference type="NCBIfam" id="TIGR02937">
    <property type="entry name" value="sigma70-ECF"/>
    <property type="match status" value="1"/>
</dbReference>
<comment type="similarity">
    <text evidence="1">Belongs to the sigma-70 factor family. ECF subfamily.</text>
</comment>
<dbReference type="AlphaFoldDB" id="A0A942UL75"/>
<dbReference type="GO" id="GO:0003677">
    <property type="term" value="F:DNA binding"/>
    <property type="evidence" value="ECO:0007669"/>
    <property type="project" value="InterPro"/>
</dbReference>
<gene>
    <name evidence="7" type="ORF">KHA91_12190</name>
</gene>
<evidence type="ECO:0000256" key="2">
    <source>
        <dbReference type="ARBA" id="ARBA00023015"/>
    </source>
</evidence>
<keyword evidence="8" id="KW-1185">Reference proteome</keyword>
<dbReference type="Proteomes" id="UP000676456">
    <property type="component" value="Unassembled WGS sequence"/>
</dbReference>
<evidence type="ECO:0000259" key="5">
    <source>
        <dbReference type="Pfam" id="PF04542"/>
    </source>
</evidence>
<comment type="caution">
    <text evidence="7">The sequence shown here is derived from an EMBL/GenBank/DDBJ whole genome shotgun (WGS) entry which is preliminary data.</text>
</comment>
<dbReference type="InterPro" id="IPR014284">
    <property type="entry name" value="RNA_pol_sigma-70_dom"/>
</dbReference>
<dbReference type="InterPro" id="IPR013324">
    <property type="entry name" value="RNA_pol_sigma_r3/r4-like"/>
</dbReference>
<feature type="domain" description="RNA polymerase sigma-70 region 2" evidence="5">
    <location>
        <begin position="12"/>
        <end position="75"/>
    </location>
</feature>
<evidence type="ECO:0000259" key="6">
    <source>
        <dbReference type="Pfam" id="PF08281"/>
    </source>
</evidence>
<dbReference type="PANTHER" id="PTHR43133">
    <property type="entry name" value="RNA POLYMERASE ECF-TYPE SIGMA FACTO"/>
    <property type="match status" value="1"/>
</dbReference>
<feature type="domain" description="RNA polymerase sigma factor 70 region 4 type 2" evidence="6">
    <location>
        <begin position="106"/>
        <end position="155"/>
    </location>
</feature>
<keyword evidence="2" id="KW-0805">Transcription regulation</keyword>
<sequence length="170" mass="20382">MNESILGEKLYEQLEIVKRYLIKMGASLQDAEDVVQDTAYKFLIYIDSMNIRHIEAWLFRAAVNQYVDLCRKRTRQRNILLKFNYEELFEEYTPEAAILQKELKADISSLLDRLKPKYAEVLLLKYSADLKVTDIAVLYDMKANSVKTMLYRARKDFIKEYRRYEDERRK</sequence>
<protein>
    <submittedName>
        <fullName evidence="7">RNA polymerase sigma factor</fullName>
    </submittedName>
</protein>
<dbReference type="InterPro" id="IPR013325">
    <property type="entry name" value="RNA_pol_sigma_r2"/>
</dbReference>
<dbReference type="GO" id="GO:0006352">
    <property type="term" value="P:DNA-templated transcription initiation"/>
    <property type="evidence" value="ECO:0007669"/>
    <property type="project" value="InterPro"/>
</dbReference>
<organism evidence="7 8">
    <name type="scientific">Lederbergia citrea</name>
    <dbReference type="NCBI Taxonomy" id="2833581"/>
    <lineage>
        <taxon>Bacteria</taxon>
        <taxon>Bacillati</taxon>
        <taxon>Bacillota</taxon>
        <taxon>Bacilli</taxon>
        <taxon>Bacillales</taxon>
        <taxon>Bacillaceae</taxon>
        <taxon>Lederbergia</taxon>
    </lineage>
</organism>
<accession>A0A942UL75</accession>
<evidence type="ECO:0000313" key="8">
    <source>
        <dbReference type="Proteomes" id="UP000676456"/>
    </source>
</evidence>
<dbReference type="RefSeq" id="WP_213098509.1">
    <property type="nucleotide sequence ID" value="NZ_JAGYPN010000002.1"/>
</dbReference>
<dbReference type="Gene3D" id="1.10.10.10">
    <property type="entry name" value="Winged helix-like DNA-binding domain superfamily/Winged helix DNA-binding domain"/>
    <property type="match status" value="1"/>
</dbReference>
<dbReference type="InterPro" id="IPR039425">
    <property type="entry name" value="RNA_pol_sigma-70-like"/>
</dbReference>
<dbReference type="EMBL" id="JAGYPN010000002">
    <property type="protein sequence ID" value="MBS4223506.1"/>
    <property type="molecule type" value="Genomic_DNA"/>
</dbReference>
<proteinExistence type="inferred from homology"/>
<evidence type="ECO:0000256" key="3">
    <source>
        <dbReference type="ARBA" id="ARBA00023082"/>
    </source>
</evidence>
<dbReference type="Pfam" id="PF04542">
    <property type="entry name" value="Sigma70_r2"/>
    <property type="match status" value="1"/>
</dbReference>
<keyword evidence="3" id="KW-0731">Sigma factor</keyword>
<dbReference type="InterPro" id="IPR007627">
    <property type="entry name" value="RNA_pol_sigma70_r2"/>
</dbReference>
<dbReference type="Gene3D" id="1.10.1740.10">
    <property type="match status" value="1"/>
</dbReference>
<dbReference type="SUPFAM" id="SSF88659">
    <property type="entry name" value="Sigma3 and sigma4 domains of RNA polymerase sigma factors"/>
    <property type="match status" value="1"/>
</dbReference>
<dbReference type="SUPFAM" id="SSF88946">
    <property type="entry name" value="Sigma2 domain of RNA polymerase sigma factors"/>
    <property type="match status" value="1"/>
</dbReference>
<dbReference type="InterPro" id="IPR013249">
    <property type="entry name" value="RNA_pol_sigma70_r4_t2"/>
</dbReference>
<dbReference type="PANTHER" id="PTHR43133:SF51">
    <property type="entry name" value="RNA POLYMERASE SIGMA FACTOR"/>
    <property type="match status" value="1"/>
</dbReference>
<evidence type="ECO:0000313" key="7">
    <source>
        <dbReference type="EMBL" id="MBS4223506.1"/>
    </source>
</evidence>
<dbReference type="InterPro" id="IPR036388">
    <property type="entry name" value="WH-like_DNA-bd_sf"/>
</dbReference>
<name>A0A942UL75_9BACI</name>
<dbReference type="Pfam" id="PF08281">
    <property type="entry name" value="Sigma70_r4_2"/>
    <property type="match status" value="1"/>
</dbReference>
<evidence type="ECO:0000256" key="1">
    <source>
        <dbReference type="ARBA" id="ARBA00010641"/>
    </source>
</evidence>
<keyword evidence="4" id="KW-0804">Transcription</keyword>
<dbReference type="GO" id="GO:0016987">
    <property type="term" value="F:sigma factor activity"/>
    <property type="evidence" value="ECO:0007669"/>
    <property type="project" value="UniProtKB-KW"/>
</dbReference>
<evidence type="ECO:0000256" key="4">
    <source>
        <dbReference type="ARBA" id="ARBA00023163"/>
    </source>
</evidence>
<reference evidence="7 8" key="1">
    <citation type="submission" date="2021-05" db="EMBL/GenBank/DDBJ databases">
        <title>Novel Bacillus species.</title>
        <authorList>
            <person name="Liu G."/>
        </authorList>
    </citation>
    <scope>NUCLEOTIDE SEQUENCE [LARGE SCALE GENOMIC DNA]</scope>
    <source>
        <strain evidence="7 8">FJAT-49682</strain>
    </source>
</reference>